<feature type="domain" description="HTH cro/C1-type" evidence="1">
    <location>
        <begin position="96"/>
        <end position="151"/>
    </location>
</feature>
<dbReference type="Pfam" id="PF01381">
    <property type="entry name" value="HTH_3"/>
    <property type="match status" value="1"/>
</dbReference>
<protein>
    <submittedName>
        <fullName evidence="2">Helix-turn-helix transcriptional regulator</fullName>
    </submittedName>
</protein>
<accession>A0AAE6ZN73</accession>
<dbReference type="SUPFAM" id="SSF47413">
    <property type="entry name" value="lambda repressor-like DNA-binding domains"/>
    <property type="match status" value="1"/>
</dbReference>
<dbReference type="AlphaFoldDB" id="A0AAE6ZN73"/>
<dbReference type="InterPro" id="IPR010982">
    <property type="entry name" value="Lambda_DNA-bd_dom_sf"/>
</dbReference>
<dbReference type="CDD" id="cd00093">
    <property type="entry name" value="HTH_XRE"/>
    <property type="match status" value="1"/>
</dbReference>
<organism evidence="2 3">
    <name type="scientific">Chitinophaga oryzae</name>
    <dbReference type="NCBI Taxonomy" id="2725414"/>
    <lineage>
        <taxon>Bacteria</taxon>
        <taxon>Pseudomonadati</taxon>
        <taxon>Bacteroidota</taxon>
        <taxon>Chitinophagia</taxon>
        <taxon>Chitinophagales</taxon>
        <taxon>Chitinophagaceae</taxon>
        <taxon>Chitinophaga</taxon>
    </lineage>
</organism>
<dbReference type="RefSeq" id="WP_168811175.1">
    <property type="nucleotide sequence ID" value="NZ_CP051205.1"/>
</dbReference>
<sequence>MAMHIDIEKLVESGSIKNELDYERAMVADRKLRLLAKTSAHFKNLRSKLRNLIVEYEKRVWSNEDAVDAELLAQSDHAQLIVEKERVFLEKRKKIIQARLKDFNLTQAELGLLLGHKSKTHMSELINGIKPFTLQDLVIISKIFKLDIDSLVPKYLSIEKIDRISAVIEEINKPKLNKIKPTLFFAS</sequence>
<dbReference type="Proteomes" id="UP000502421">
    <property type="component" value="Chromosome"/>
</dbReference>
<dbReference type="EMBL" id="CP051205">
    <property type="protein sequence ID" value="QJB35782.1"/>
    <property type="molecule type" value="Genomic_DNA"/>
</dbReference>
<dbReference type="SMART" id="SM00530">
    <property type="entry name" value="HTH_XRE"/>
    <property type="match status" value="1"/>
</dbReference>
<dbReference type="InterPro" id="IPR001387">
    <property type="entry name" value="Cro/C1-type_HTH"/>
</dbReference>
<gene>
    <name evidence="2" type="ORF">HF329_32560</name>
</gene>
<evidence type="ECO:0000259" key="1">
    <source>
        <dbReference type="PROSITE" id="PS50943"/>
    </source>
</evidence>
<dbReference type="Gene3D" id="1.10.260.40">
    <property type="entry name" value="lambda repressor-like DNA-binding domains"/>
    <property type="match status" value="1"/>
</dbReference>
<dbReference type="KEGG" id="coy:HF329_32560"/>
<evidence type="ECO:0000313" key="3">
    <source>
        <dbReference type="Proteomes" id="UP000502421"/>
    </source>
</evidence>
<proteinExistence type="predicted"/>
<evidence type="ECO:0000313" key="2">
    <source>
        <dbReference type="EMBL" id="QJB35782.1"/>
    </source>
</evidence>
<dbReference type="PROSITE" id="PS50943">
    <property type="entry name" value="HTH_CROC1"/>
    <property type="match status" value="1"/>
</dbReference>
<reference evidence="3" key="1">
    <citation type="submission" date="2020-04" db="EMBL/GenBank/DDBJ databases">
        <authorList>
            <person name="Kittiwongwattana C."/>
        </authorList>
    </citation>
    <scope>NUCLEOTIDE SEQUENCE [LARGE SCALE GENOMIC DNA]</scope>
    <source>
        <strain evidence="3">1310</strain>
    </source>
</reference>
<dbReference type="GO" id="GO:0003677">
    <property type="term" value="F:DNA binding"/>
    <property type="evidence" value="ECO:0007669"/>
    <property type="project" value="InterPro"/>
</dbReference>
<name>A0AAE6ZN73_9BACT</name>